<dbReference type="InterPro" id="IPR013097">
    <property type="entry name" value="Dabb"/>
</dbReference>
<dbReference type="Proteomes" id="UP000290289">
    <property type="component" value="Chromosome 16"/>
</dbReference>
<dbReference type="EMBL" id="RDQH01000342">
    <property type="protein sequence ID" value="RXH71811.1"/>
    <property type="molecule type" value="Genomic_DNA"/>
</dbReference>
<keyword evidence="4" id="KW-1185">Reference proteome</keyword>
<evidence type="ECO:0000313" key="3">
    <source>
        <dbReference type="EMBL" id="RXH71811.1"/>
    </source>
</evidence>
<evidence type="ECO:0000256" key="1">
    <source>
        <dbReference type="ARBA" id="ARBA00011738"/>
    </source>
</evidence>
<dbReference type="SMART" id="SM00886">
    <property type="entry name" value="Dabb"/>
    <property type="match status" value="1"/>
</dbReference>
<comment type="caution">
    <text evidence="3">The sequence shown here is derived from an EMBL/GenBank/DDBJ whole genome shotgun (WGS) entry which is preliminary data.</text>
</comment>
<dbReference type="PANTHER" id="PTHR33178:SF10">
    <property type="entry name" value="STRESS-RESPONSE A_B BARREL DOMAIN-CONTAINING PROTEIN"/>
    <property type="match status" value="1"/>
</dbReference>
<accession>A0A498HRN5</accession>
<dbReference type="STRING" id="3750.A0A498HRN5"/>
<dbReference type="SUPFAM" id="SSF54909">
    <property type="entry name" value="Dimeric alpha+beta barrel"/>
    <property type="match status" value="1"/>
</dbReference>
<dbReference type="InterPro" id="IPR011008">
    <property type="entry name" value="Dimeric_a/b-barrel"/>
</dbReference>
<dbReference type="GO" id="GO:0009865">
    <property type="term" value="P:pollen tube adhesion"/>
    <property type="evidence" value="ECO:0007669"/>
    <property type="project" value="TreeGrafter"/>
</dbReference>
<dbReference type="InterPro" id="IPR044662">
    <property type="entry name" value="HS1/DABB1-like"/>
</dbReference>
<feature type="domain" description="Stress-response A/B barrel" evidence="2">
    <location>
        <begin position="1"/>
        <end position="90"/>
    </location>
</feature>
<proteinExistence type="predicted"/>
<sequence>MAKFKEGTSETQIEQLIKSYANLVNLVEPMKTLIRGKELSIEKQEEGYTHVFETTFESVEGIAEFSGHPAHHDFAKLFLPNLEKLCFIAARDQQVIALKNPTEEGKSKS</sequence>
<organism evidence="3 4">
    <name type="scientific">Malus domestica</name>
    <name type="common">Apple</name>
    <name type="synonym">Pyrus malus</name>
    <dbReference type="NCBI Taxonomy" id="3750"/>
    <lineage>
        <taxon>Eukaryota</taxon>
        <taxon>Viridiplantae</taxon>
        <taxon>Streptophyta</taxon>
        <taxon>Embryophyta</taxon>
        <taxon>Tracheophyta</taxon>
        <taxon>Spermatophyta</taxon>
        <taxon>Magnoliopsida</taxon>
        <taxon>eudicotyledons</taxon>
        <taxon>Gunneridae</taxon>
        <taxon>Pentapetalae</taxon>
        <taxon>rosids</taxon>
        <taxon>fabids</taxon>
        <taxon>Rosales</taxon>
        <taxon>Rosaceae</taxon>
        <taxon>Amygdaloideae</taxon>
        <taxon>Maleae</taxon>
        <taxon>Malus</taxon>
    </lineage>
</organism>
<protein>
    <recommendedName>
        <fullName evidence="2">Stress-response A/B barrel domain-containing protein</fullName>
    </recommendedName>
</protein>
<evidence type="ECO:0000313" key="4">
    <source>
        <dbReference type="Proteomes" id="UP000290289"/>
    </source>
</evidence>
<comment type="subunit">
    <text evidence="1">Homodimer.</text>
</comment>
<dbReference type="PROSITE" id="PS51502">
    <property type="entry name" value="S_R_A_B_BARREL"/>
    <property type="match status" value="1"/>
</dbReference>
<dbReference type="AlphaFoldDB" id="A0A498HRN5"/>
<gene>
    <name evidence="3" type="ORF">DVH24_025312</name>
</gene>
<dbReference type="PANTHER" id="PTHR33178">
    <property type="match status" value="1"/>
</dbReference>
<dbReference type="Gene3D" id="3.30.70.100">
    <property type="match status" value="1"/>
</dbReference>
<name>A0A498HRN5_MALDO</name>
<evidence type="ECO:0000259" key="2">
    <source>
        <dbReference type="PROSITE" id="PS51502"/>
    </source>
</evidence>
<dbReference type="Pfam" id="PF07876">
    <property type="entry name" value="Dabb"/>
    <property type="match status" value="1"/>
</dbReference>
<reference evidence="3 4" key="1">
    <citation type="submission" date="2018-10" db="EMBL/GenBank/DDBJ databases">
        <title>A high-quality apple genome assembly.</title>
        <authorList>
            <person name="Hu J."/>
        </authorList>
    </citation>
    <scope>NUCLEOTIDE SEQUENCE [LARGE SCALE GENOMIC DNA]</scope>
    <source>
        <strain evidence="4">cv. HFTH1</strain>
        <tissue evidence="3">Young leaf</tissue>
    </source>
</reference>